<feature type="transmembrane region" description="Helical" evidence="2">
    <location>
        <begin position="147"/>
        <end position="167"/>
    </location>
</feature>
<reference evidence="3 4" key="1">
    <citation type="submission" date="2024-09" db="EMBL/GenBank/DDBJ databases">
        <title>Chromosome-scale assembly of Riccia sorocarpa.</title>
        <authorList>
            <person name="Paukszto L."/>
        </authorList>
    </citation>
    <scope>NUCLEOTIDE SEQUENCE [LARGE SCALE GENOMIC DNA]</scope>
    <source>
        <strain evidence="3">LP-2024</strain>
        <tissue evidence="3">Aerial parts of the thallus</tissue>
    </source>
</reference>
<keyword evidence="2" id="KW-0812">Transmembrane</keyword>
<dbReference type="AlphaFoldDB" id="A0ABD3GKY4"/>
<proteinExistence type="predicted"/>
<feature type="region of interest" description="Disordered" evidence="1">
    <location>
        <begin position="110"/>
        <end position="133"/>
    </location>
</feature>
<keyword evidence="4" id="KW-1185">Reference proteome</keyword>
<evidence type="ECO:0000313" key="3">
    <source>
        <dbReference type="EMBL" id="KAL3679858.1"/>
    </source>
</evidence>
<dbReference type="EMBL" id="JBJQOH010000007">
    <property type="protein sequence ID" value="KAL3679858.1"/>
    <property type="molecule type" value="Genomic_DNA"/>
</dbReference>
<protein>
    <submittedName>
        <fullName evidence="3">Uncharacterized protein</fullName>
    </submittedName>
</protein>
<sequence length="216" mass="23946">MEARRAAREHIRDDKFLPVSATYPIYQYQPANLSSGSPSFSLPPQFRIPFAMQGVPHFPSSMPVHRPSVVRNFMEPLPREVMPEPTSAGPSFGGAGPSFVGATLNFTDSQIPSSQEPMQENNDPFSTTPASSPAEISYDNTSLKNEYIYCAIGLVLFRVLASLAHSYDCAEKISWKPMATVFSTPNVKLFGVYVIFAWLYVRKPPSPGGLRFRFDS</sequence>
<name>A0ABD3GKY4_9MARC</name>
<keyword evidence="2" id="KW-0472">Membrane</keyword>
<accession>A0ABD3GKY4</accession>
<feature type="transmembrane region" description="Helical" evidence="2">
    <location>
        <begin position="179"/>
        <end position="201"/>
    </location>
</feature>
<evidence type="ECO:0000256" key="1">
    <source>
        <dbReference type="SAM" id="MobiDB-lite"/>
    </source>
</evidence>
<comment type="caution">
    <text evidence="3">The sequence shown here is derived from an EMBL/GenBank/DDBJ whole genome shotgun (WGS) entry which is preliminary data.</text>
</comment>
<evidence type="ECO:0000313" key="4">
    <source>
        <dbReference type="Proteomes" id="UP001633002"/>
    </source>
</evidence>
<feature type="compositionally biased region" description="Polar residues" evidence="1">
    <location>
        <begin position="110"/>
        <end position="131"/>
    </location>
</feature>
<dbReference type="Proteomes" id="UP001633002">
    <property type="component" value="Unassembled WGS sequence"/>
</dbReference>
<organism evidence="3 4">
    <name type="scientific">Riccia sorocarpa</name>
    <dbReference type="NCBI Taxonomy" id="122646"/>
    <lineage>
        <taxon>Eukaryota</taxon>
        <taxon>Viridiplantae</taxon>
        <taxon>Streptophyta</taxon>
        <taxon>Embryophyta</taxon>
        <taxon>Marchantiophyta</taxon>
        <taxon>Marchantiopsida</taxon>
        <taxon>Marchantiidae</taxon>
        <taxon>Marchantiales</taxon>
        <taxon>Ricciaceae</taxon>
        <taxon>Riccia</taxon>
    </lineage>
</organism>
<evidence type="ECO:0000256" key="2">
    <source>
        <dbReference type="SAM" id="Phobius"/>
    </source>
</evidence>
<gene>
    <name evidence="3" type="ORF">R1sor_022814</name>
</gene>
<keyword evidence="2" id="KW-1133">Transmembrane helix</keyword>